<dbReference type="EMBL" id="JABEND010000009">
    <property type="protein sequence ID" value="NNG36911.1"/>
    <property type="molecule type" value="Genomic_DNA"/>
</dbReference>
<dbReference type="RefSeq" id="WP_171200617.1">
    <property type="nucleotide sequence ID" value="NZ_JABEND010000009.1"/>
</dbReference>
<reference evidence="1 2" key="1">
    <citation type="submission" date="2020-05" db="EMBL/GenBank/DDBJ databases">
        <title>Nakamurella sp. DB0629 isolated from air conditioner.</title>
        <authorList>
            <person name="Kim D.H."/>
            <person name="Kim D.-U."/>
        </authorList>
    </citation>
    <scope>NUCLEOTIDE SEQUENCE [LARGE SCALE GENOMIC DNA]</scope>
    <source>
        <strain evidence="1 2">DB0629</strain>
    </source>
</reference>
<keyword evidence="2" id="KW-1185">Reference proteome</keyword>
<sequence length="83" mass="9157">MSVYRDSVTGSIYADFTEHTAPQLIQVGPTIEYDHNGAASPLIDAGPIRDRLSVIEWDRSIVPLDRQCPQCATRIDAAKVGMR</sequence>
<comment type="caution">
    <text evidence="1">The sequence shown here is derived from an EMBL/GenBank/DDBJ whole genome shotgun (WGS) entry which is preliminary data.</text>
</comment>
<protein>
    <submittedName>
        <fullName evidence="1">Uncharacterized protein</fullName>
    </submittedName>
</protein>
<dbReference type="Proteomes" id="UP000562984">
    <property type="component" value="Unassembled WGS sequence"/>
</dbReference>
<name>A0A849ACK9_9ACTN</name>
<organism evidence="1 2">
    <name type="scientific">Nakamurella aerolata</name>
    <dbReference type="NCBI Taxonomy" id="1656892"/>
    <lineage>
        <taxon>Bacteria</taxon>
        <taxon>Bacillati</taxon>
        <taxon>Actinomycetota</taxon>
        <taxon>Actinomycetes</taxon>
        <taxon>Nakamurellales</taxon>
        <taxon>Nakamurellaceae</taxon>
        <taxon>Nakamurella</taxon>
    </lineage>
</organism>
<evidence type="ECO:0000313" key="1">
    <source>
        <dbReference type="EMBL" id="NNG36911.1"/>
    </source>
</evidence>
<dbReference type="AlphaFoldDB" id="A0A849ACK9"/>
<gene>
    <name evidence="1" type="ORF">HKD39_14560</name>
</gene>
<accession>A0A849ACK9</accession>
<proteinExistence type="predicted"/>
<evidence type="ECO:0000313" key="2">
    <source>
        <dbReference type="Proteomes" id="UP000562984"/>
    </source>
</evidence>